<dbReference type="AlphaFoldDB" id="A0A383R9A6"/>
<evidence type="ECO:0000313" key="3">
    <source>
        <dbReference type="EMBL" id="SYX83520.1"/>
    </source>
</evidence>
<dbReference type="GO" id="GO:0016020">
    <property type="term" value="C:membrane"/>
    <property type="evidence" value="ECO:0007669"/>
    <property type="project" value="TreeGrafter"/>
</dbReference>
<organism evidence="3 4">
    <name type="scientific">Paenibacillus alvei</name>
    <name type="common">Bacillus alvei</name>
    <dbReference type="NCBI Taxonomy" id="44250"/>
    <lineage>
        <taxon>Bacteria</taxon>
        <taxon>Bacillati</taxon>
        <taxon>Bacillota</taxon>
        <taxon>Bacilli</taxon>
        <taxon>Bacillales</taxon>
        <taxon>Paenibacillaceae</taxon>
        <taxon>Paenibacillus</taxon>
    </lineage>
</organism>
<sequence>MDLNYSIYGTGEPIVLIHSGGVDSRAWGELVPLLARTHEVVTFDARGTGRSPAPQVPLNLVEDLRQLLDDLKLEQVTLVGHSIGGELATSFTLSSPDRVARLIAVAPSLTGFIFSETYRGWIQQLNSLAPDVSKMIQFSLQGPIYRTVMASGQRDIFIDMHTQYFTRVFTEWRSFEVIWPQPPAIEQLEEIAVPTLFMYGTVEWDDMRMIAEEFKRIPRIAFVEIEGADHMLPLTHPQVMASHILSFLAAADKS</sequence>
<evidence type="ECO:0000256" key="1">
    <source>
        <dbReference type="ARBA" id="ARBA00022801"/>
    </source>
</evidence>
<dbReference type="EMBL" id="LS992241">
    <property type="protein sequence ID" value="SYX83520.1"/>
    <property type="molecule type" value="Genomic_DNA"/>
</dbReference>
<dbReference type="InterPro" id="IPR000073">
    <property type="entry name" value="AB_hydrolase_1"/>
</dbReference>
<dbReference type="SUPFAM" id="SSF53474">
    <property type="entry name" value="alpha/beta-Hydrolases"/>
    <property type="match status" value="1"/>
</dbReference>
<dbReference type="InterPro" id="IPR050266">
    <property type="entry name" value="AB_hydrolase_sf"/>
</dbReference>
<gene>
    <name evidence="3" type="ORF">PBLR_11942</name>
</gene>
<protein>
    <submittedName>
        <fullName evidence="3">Pimeloyl-ACP methyl ester carboxylesterase</fullName>
    </submittedName>
</protein>
<dbReference type="InterPro" id="IPR029058">
    <property type="entry name" value="AB_hydrolase_fold"/>
</dbReference>
<dbReference type="PANTHER" id="PTHR43798:SF31">
    <property type="entry name" value="AB HYDROLASE SUPERFAMILY PROTEIN YCLE"/>
    <property type="match status" value="1"/>
</dbReference>
<dbReference type="Proteomes" id="UP000304148">
    <property type="component" value="Chromosome"/>
</dbReference>
<dbReference type="PANTHER" id="PTHR43798">
    <property type="entry name" value="MONOACYLGLYCEROL LIPASE"/>
    <property type="match status" value="1"/>
</dbReference>
<dbReference type="Pfam" id="PF12697">
    <property type="entry name" value="Abhydrolase_6"/>
    <property type="match status" value="1"/>
</dbReference>
<dbReference type="RefSeq" id="WP_138185592.1">
    <property type="nucleotide sequence ID" value="NZ_LS992241.1"/>
</dbReference>
<evidence type="ECO:0000313" key="4">
    <source>
        <dbReference type="Proteomes" id="UP000304148"/>
    </source>
</evidence>
<name>A0A383R9A6_PAEAL</name>
<accession>A0A383R9A6</accession>
<dbReference type="Gene3D" id="3.40.50.1820">
    <property type="entry name" value="alpha/beta hydrolase"/>
    <property type="match status" value="1"/>
</dbReference>
<evidence type="ECO:0000259" key="2">
    <source>
        <dbReference type="Pfam" id="PF12697"/>
    </source>
</evidence>
<feature type="domain" description="AB hydrolase-1" evidence="2">
    <location>
        <begin position="14"/>
        <end position="241"/>
    </location>
</feature>
<keyword evidence="1" id="KW-0378">Hydrolase</keyword>
<dbReference type="GO" id="GO:0016787">
    <property type="term" value="F:hydrolase activity"/>
    <property type="evidence" value="ECO:0007669"/>
    <property type="project" value="UniProtKB-KW"/>
</dbReference>
<reference evidence="4" key="1">
    <citation type="submission" date="2018-08" db="EMBL/GenBank/DDBJ databases">
        <authorList>
            <person name="Chevrot R."/>
        </authorList>
    </citation>
    <scope>NUCLEOTIDE SEQUENCE [LARGE SCALE GENOMIC DNA]</scope>
</reference>
<proteinExistence type="predicted"/>
<dbReference type="PRINTS" id="PR00111">
    <property type="entry name" value="ABHYDROLASE"/>
</dbReference>